<dbReference type="SUPFAM" id="SSF53383">
    <property type="entry name" value="PLP-dependent transferases"/>
    <property type="match status" value="1"/>
</dbReference>
<evidence type="ECO:0000259" key="7">
    <source>
        <dbReference type="Pfam" id="PF00266"/>
    </source>
</evidence>
<evidence type="ECO:0000256" key="3">
    <source>
        <dbReference type="ARBA" id="ARBA00012239"/>
    </source>
</evidence>
<dbReference type="STRING" id="1276246.SCULI_v1c08080"/>
<dbReference type="RefSeq" id="WP_025363376.1">
    <property type="nucleotide sequence ID" value="NZ_CP006681.1"/>
</dbReference>
<proteinExistence type="inferred from homology"/>
<dbReference type="Proteomes" id="UP000019267">
    <property type="component" value="Chromosome"/>
</dbReference>
<dbReference type="InterPro" id="IPR000192">
    <property type="entry name" value="Aminotrans_V_dom"/>
</dbReference>
<dbReference type="PANTHER" id="PTHR43586:SF8">
    <property type="entry name" value="CYSTEINE DESULFURASE 1, CHLOROPLASTIC"/>
    <property type="match status" value="1"/>
</dbReference>
<dbReference type="Gene3D" id="3.90.1150.10">
    <property type="entry name" value="Aspartate Aminotransferase, domain 1"/>
    <property type="match status" value="1"/>
</dbReference>
<dbReference type="eggNOG" id="COG0520">
    <property type="taxonomic scope" value="Bacteria"/>
</dbReference>
<feature type="domain" description="Aminotransferase class V" evidence="7">
    <location>
        <begin position="17"/>
        <end position="389"/>
    </location>
</feature>
<sequence>MSYKENFPYFKYNKEEIYLDTAATSLKPKSVLDAEYEYNVKIAANTHNTLFNNAYKANQILEETRKLTGFFIGVENKEEIIFTSGATHSINQIVFGMQKTLSQGDEIVLNELEHSSNLLPWMVLAEKLGLAIKYFKLKDEGTIDINHIKDVINEKTKFVSFASVSNTYGGWNDVKTIVKNIRQINKNVKVVVDSAQSIAHIKTDVIDWDIDFLAFSAHKMYGPFGLGILWAKKDWLEIMDPIFYGGGNNSKILKNEYSLAKIPYKFEAGTLNLSAIAGFKEALNFINKISIEKINTYESMLKKYFVKLTKTLDPNKIKFYNLESNQPIVLFNVNKVNAQDFGIFLNKKYNISVRVGKHCARLAKDFSAVDSTIRASFGIYTTKKDLKYFIEALNDSDAWIDELI</sequence>
<comment type="catalytic activity">
    <reaction evidence="5">
        <text>(sulfur carrier)-H + L-cysteine = (sulfur carrier)-SH + L-alanine</text>
        <dbReference type="Rhea" id="RHEA:43892"/>
        <dbReference type="Rhea" id="RHEA-COMP:14737"/>
        <dbReference type="Rhea" id="RHEA-COMP:14739"/>
        <dbReference type="ChEBI" id="CHEBI:29917"/>
        <dbReference type="ChEBI" id="CHEBI:35235"/>
        <dbReference type="ChEBI" id="CHEBI:57972"/>
        <dbReference type="ChEBI" id="CHEBI:64428"/>
        <dbReference type="EC" id="2.8.1.7"/>
    </reaction>
</comment>
<dbReference type="HOGENOM" id="CLU_003433_2_5_14"/>
<evidence type="ECO:0000256" key="1">
    <source>
        <dbReference type="ARBA" id="ARBA00001933"/>
    </source>
</evidence>
<dbReference type="GO" id="GO:0031071">
    <property type="term" value="F:cysteine desulfurase activity"/>
    <property type="evidence" value="ECO:0007669"/>
    <property type="project" value="UniProtKB-EC"/>
</dbReference>
<dbReference type="Gene3D" id="3.40.640.10">
    <property type="entry name" value="Type I PLP-dependent aspartate aminotransferase-like (Major domain)"/>
    <property type="match status" value="1"/>
</dbReference>
<dbReference type="InterPro" id="IPR020578">
    <property type="entry name" value="Aminotrans_V_PyrdxlP_BS"/>
</dbReference>
<dbReference type="EC" id="2.8.1.7" evidence="3"/>
<name>W6A7N1_9MOLU</name>
<dbReference type="PIRSF" id="PIRSF005572">
    <property type="entry name" value="NifS"/>
    <property type="match status" value="1"/>
</dbReference>
<evidence type="ECO:0000256" key="4">
    <source>
        <dbReference type="ARBA" id="ARBA00022898"/>
    </source>
</evidence>
<dbReference type="InterPro" id="IPR016454">
    <property type="entry name" value="Cysteine_dSase"/>
</dbReference>
<dbReference type="PROSITE" id="PS00595">
    <property type="entry name" value="AA_TRANSFER_CLASS_5"/>
    <property type="match status" value="1"/>
</dbReference>
<dbReference type="OrthoDB" id="9804366at2"/>
<dbReference type="AlphaFoldDB" id="W6A7N1"/>
<dbReference type="InterPro" id="IPR015421">
    <property type="entry name" value="PyrdxlP-dep_Trfase_major"/>
</dbReference>
<dbReference type="InterPro" id="IPR015424">
    <property type="entry name" value="PyrdxlP-dep_Trfase"/>
</dbReference>
<evidence type="ECO:0000313" key="8">
    <source>
        <dbReference type="EMBL" id="AHI53148.1"/>
    </source>
</evidence>
<dbReference type="EMBL" id="CP006681">
    <property type="protein sequence ID" value="AHI53148.1"/>
    <property type="molecule type" value="Genomic_DNA"/>
</dbReference>
<evidence type="ECO:0000256" key="6">
    <source>
        <dbReference type="RuleBase" id="RU004504"/>
    </source>
</evidence>
<accession>W6A7N1</accession>
<dbReference type="KEGG" id="scq:SCULI_v1c08080"/>
<dbReference type="InterPro" id="IPR015422">
    <property type="entry name" value="PyrdxlP-dep_Trfase_small"/>
</dbReference>
<protein>
    <recommendedName>
        <fullName evidence="3">cysteine desulfurase</fullName>
        <ecNumber evidence="3">2.8.1.7</ecNumber>
    </recommendedName>
</protein>
<dbReference type="PANTHER" id="PTHR43586">
    <property type="entry name" value="CYSTEINE DESULFURASE"/>
    <property type="match status" value="1"/>
</dbReference>
<comment type="similarity">
    <text evidence="2">Belongs to the class-V pyridoxal-phosphate-dependent aminotransferase family. Csd subfamily.</text>
</comment>
<reference evidence="8 9" key="1">
    <citation type="journal article" date="2014" name="Genome Biol. Evol.">
        <title>Molecular evolution of the substrate utilization strategies and putative virulence factors in mosquito-associated Spiroplasma species.</title>
        <authorList>
            <person name="Chang T.H."/>
            <person name="Lo W.S."/>
            <person name="Ku C."/>
            <person name="Chen L.L."/>
            <person name="Kuo C.H."/>
        </authorList>
    </citation>
    <scope>NUCLEOTIDE SEQUENCE [LARGE SCALE GENOMIC DNA]</scope>
    <source>
        <strain evidence="8">AES-1</strain>
    </source>
</reference>
<comment type="cofactor">
    <cofactor evidence="1 6">
        <name>pyridoxal 5'-phosphate</name>
        <dbReference type="ChEBI" id="CHEBI:597326"/>
    </cofactor>
</comment>
<keyword evidence="9" id="KW-1185">Reference proteome</keyword>
<keyword evidence="4" id="KW-0663">Pyridoxal phosphate</keyword>
<evidence type="ECO:0000313" key="9">
    <source>
        <dbReference type="Proteomes" id="UP000019267"/>
    </source>
</evidence>
<gene>
    <name evidence="8" type="primary">sufS</name>
    <name evidence="8" type="ORF">SCULI_v1c08080</name>
</gene>
<dbReference type="Pfam" id="PF00266">
    <property type="entry name" value="Aminotran_5"/>
    <property type="match status" value="1"/>
</dbReference>
<evidence type="ECO:0000256" key="2">
    <source>
        <dbReference type="ARBA" id="ARBA00010447"/>
    </source>
</evidence>
<dbReference type="PATRIC" id="fig|1276246.3.peg.804"/>
<evidence type="ECO:0000256" key="5">
    <source>
        <dbReference type="ARBA" id="ARBA00050776"/>
    </source>
</evidence>
<organism evidence="8 9">
    <name type="scientific">Spiroplasma culicicola AES-1</name>
    <dbReference type="NCBI Taxonomy" id="1276246"/>
    <lineage>
        <taxon>Bacteria</taxon>
        <taxon>Bacillati</taxon>
        <taxon>Mycoplasmatota</taxon>
        <taxon>Mollicutes</taxon>
        <taxon>Entomoplasmatales</taxon>
        <taxon>Spiroplasmataceae</taxon>
        <taxon>Spiroplasma</taxon>
    </lineage>
</organism>